<keyword evidence="4" id="KW-1185">Reference proteome</keyword>
<protein>
    <submittedName>
        <fullName evidence="3">Serine protease</fullName>
    </submittedName>
</protein>
<dbReference type="PANTHER" id="PTHR15462:SF19">
    <property type="entry name" value="PEPTIDASE S1 DOMAIN-CONTAINING PROTEIN"/>
    <property type="match status" value="1"/>
</dbReference>
<dbReference type="Gene3D" id="2.40.10.10">
    <property type="entry name" value="Trypsin-like serine proteases"/>
    <property type="match status" value="2"/>
</dbReference>
<dbReference type="InterPro" id="IPR009003">
    <property type="entry name" value="Peptidase_S1_PA"/>
</dbReference>
<dbReference type="GO" id="GO:0006508">
    <property type="term" value="P:proteolysis"/>
    <property type="evidence" value="ECO:0007669"/>
    <property type="project" value="UniProtKB-KW"/>
</dbReference>
<sequence>MPLSPYLPTRRTRTAGLSAASAVAIGVLLCGAPAAWAGDRTAADPATSARPLELHASATEAADALAFWTPARMAAATRSDDPATTVDALDAAAPAARPDAAIAASDAASPAPISTAEQVPVVPHIGKLFGIFGSSIETCSANVVVSGNKSVVATAGHCVLRGGQYASRLIFAPAYANGQDPYGTWALSGAVVAAGYAQDESDQGDDTAFAVAAPNADGADITNVVGASPVLFDQDPAELGTVYGYPGAGRFDARTLQRCRGVFETFDPERIDVACDMNEGVSGGPIFAGDGSDGAEFGNAAARFEDSSHVVGTLWMAAEHAAYDQAAAVPAVTAAG</sequence>
<evidence type="ECO:0000313" key="4">
    <source>
        <dbReference type="Proteomes" id="UP001649473"/>
    </source>
</evidence>
<feature type="signal peptide" evidence="2">
    <location>
        <begin position="1"/>
        <end position="37"/>
    </location>
</feature>
<dbReference type="GO" id="GO:0008233">
    <property type="term" value="F:peptidase activity"/>
    <property type="evidence" value="ECO:0007669"/>
    <property type="project" value="UniProtKB-KW"/>
</dbReference>
<proteinExistence type="predicted"/>
<feature type="chain" id="PRO_5045149608" evidence="2">
    <location>
        <begin position="38"/>
        <end position="336"/>
    </location>
</feature>
<evidence type="ECO:0000256" key="2">
    <source>
        <dbReference type="SAM" id="SignalP"/>
    </source>
</evidence>
<dbReference type="EMBL" id="CP083439">
    <property type="protein sequence ID" value="UKF24095.1"/>
    <property type="molecule type" value="Genomic_DNA"/>
</dbReference>
<dbReference type="InterPro" id="IPR050966">
    <property type="entry name" value="Glutamyl_endopeptidase"/>
</dbReference>
<dbReference type="RefSeq" id="WP_051629344.1">
    <property type="nucleotide sequence ID" value="NZ_CP083439.1"/>
</dbReference>
<reference evidence="4" key="1">
    <citation type="submission" date="2024-08" db="EMBL/GenBank/DDBJ databases">
        <title>Description of the novel species Clavibacter lycopersicum isolated from tomato seeds.</title>
        <authorList>
            <person name="Arizala E.D."/>
            <person name="Dobhal S."/>
            <person name="Alvarez A."/>
            <person name="Arif M."/>
        </authorList>
    </citation>
    <scope>NUCLEOTIDE SEQUENCE [LARGE SCALE GENOMIC DNA]</scope>
    <source>
        <strain evidence="4">A6099</strain>
    </source>
</reference>
<keyword evidence="1 2" id="KW-0732">Signal</keyword>
<organism evidence="3 4">
    <name type="scientific">Clavibacter seminis</name>
    <dbReference type="NCBI Taxonomy" id="2860285"/>
    <lineage>
        <taxon>Bacteria</taxon>
        <taxon>Bacillati</taxon>
        <taxon>Actinomycetota</taxon>
        <taxon>Actinomycetes</taxon>
        <taxon>Micrococcales</taxon>
        <taxon>Microbacteriaceae</taxon>
        <taxon>Clavibacter</taxon>
    </lineage>
</organism>
<keyword evidence="3" id="KW-0645">Protease</keyword>
<accession>A0ABY3T7K3</accession>
<name>A0ABY3T7K3_9MICO</name>
<dbReference type="InterPro" id="IPR043504">
    <property type="entry name" value="Peptidase_S1_PA_chymotrypsin"/>
</dbReference>
<keyword evidence="3" id="KW-0378">Hydrolase</keyword>
<gene>
    <name evidence="3" type="ORF">KYT88_10170</name>
</gene>
<evidence type="ECO:0000256" key="1">
    <source>
        <dbReference type="ARBA" id="ARBA00022729"/>
    </source>
</evidence>
<dbReference type="Proteomes" id="UP001649473">
    <property type="component" value="Chromosome"/>
</dbReference>
<dbReference type="SUPFAM" id="SSF50494">
    <property type="entry name" value="Trypsin-like serine proteases"/>
    <property type="match status" value="1"/>
</dbReference>
<evidence type="ECO:0000313" key="3">
    <source>
        <dbReference type="EMBL" id="UKF24095.1"/>
    </source>
</evidence>
<dbReference type="PANTHER" id="PTHR15462">
    <property type="entry name" value="SERINE PROTEASE"/>
    <property type="match status" value="1"/>
</dbReference>